<accession>A0A1G2TFR3</accession>
<comment type="caution">
    <text evidence="2">The sequence shown here is derived from an EMBL/GenBank/DDBJ whole genome shotgun (WGS) entry which is preliminary data.</text>
</comment>
<keyword evidence="1" id="KW-1133">Transmembrane helix</keyword>
<proteinExistence type="predicted"/>
<evidence type="ECO:0000256" key="1">
    <source>
        <dbReference type="SAM" id="Phobius"/>
    </source>
</evidence>
<evidence type="ECO:0000313" key="2">
    <source>
        <dbReference type="EMBL" id="OHA95539.1"/>
    </source>
</evidence>
<evidence type="ECO:0000313" key="3">
    <source>
        <dbReference type="Proteomes" id="UP000178175"/>
    </source>
</evidence>
<protein>
    <submittedName>
        <fullName evidence="2">Uncharacterized protein</fullName>
    </submittedName>
</protein>
<dbReference type="Proteomes" id="UP000178175">
    <property type="component" value="Unassembled WGS sequence"/>
</dbReference>
<name>A0A1G2TFR3_9BACT</name>
<gene>
    <name evidence="2" type="ORF">A3C70_00735</name>
</gene>
<feature type="transmembrane region" description="Helical" evidence="1">
    <location>
        <begin position="9"/>
        <end position="29"/>
    </location>
</feature>
<keyword evidence="1" id="KW-0472">Membrane</keyword>
<dbReference type="AlphaFoldDB" id="A0A1G2TFR3"/>
<reference evidence="2 3" key="1">
    <citation type="journal article" date="2016" name="Nat. Commun.">
        <title>Thousands of microbial genomes shed light on interconnected biogeochemical processes in an aquifer system.</title>
        <authorList>
            <person name="Anantharaman K."/>
            <person name="Brown C.T."/>
            <person name="Hug L.A."/>
            <person name="Sharon I."/>
            <person name="Castelle C.J."/>
            <person name="Probst A.J."/>
            <person name="Thomas B.C."/>
            <person name="Singh A."/>
            <person name="Wilkins M.J."/>
            <person name="Karaoz U."/>
            <person name="Brodie E.L."/>
            <person name="Williams K.H."/>
            <person name="Hubbard S.S."/>
            <person name="Banfield J.F."/>
        </authorList>
    </citation>
    <scope>NUCLEOTIDE SEQUENCE [LARGE SCALE GENOMIC DNA]</scope>
</reference>
<keyword evidence="1" id="KW-0812">Transmembrane</keyword>
<sequence length="87" mass="10316">MIEKYTMKFFVFFIVAGLIYFVMILFYGMPLHDFNLWRLNMLYGNVEEYHPKNSKMLIKKKYLGGPDEHSSQQCNYVVGEIRSSTFG</sequence>
<organism evidence="2 3">
    <name type="scientific">Candidatus Zambryskibacteria bacterium RIFCSPHIGHO2_02_FULL_43_14</name>
    <dbReference type="NCBI Taxonomy" id="1802748"/>
    <lineage>
        <taxon>Bacteria</taxon>
        <taxon>Candidatus Zambryskiibacteriota</taxon>
    </lineage>
</organism>
<dbReference type="EMBL" id="MHVR01000023">
    <property type="protein sequence ID" value="OHA95539.1"/>
    <property type="molecule type" value="Genomic_DNA"/>
</dbReference>